<feature type="domain" description="MOFRL" evidence="9">
    <location>
        <begin position="341"/>
        <end position="402"/>
    </location>
</feature>
<keyword evidence="8" id="KW-0067">ATP-binding</keyword>
<dbReference type="InterPro" id="IPR039760">
    <property type="entry name" value="MOFRL_protein"/>
</dbReference>
<dbReference type="GO" id="GO:0005737">
    <property type="term" value="C:cytoplasm"/>
    <property type="evidence" value="ECO:0007669"/>
    <property type="project" value="TreeGrafter"/>
</dbReference>
<organism evidence="11 12">
    <name type="scientific">Ditylenchus dipsaci</name>
    <dbReference type="NCBI Taxonomy" id="166011"/>
    <lineage>
        <taxon>Eukaryota</taxon>
        <taxon>Metazoa</taxon>
        <taxon>Ecdysozoa</taxon>
        <taxon>Nematoda</taxon>
        <taxon>Chromadorea</taxon>
        <taxon>Rhabditida</taxon>
        <taxon>Tylenchina</taxon>
        <taxon>Tylenchomorpha</taxon>
        <taxon>Sphaerularioidea</taxon>
        <taxon>Anguinidae</taxon>
        <taxon>Anguininae</taxon>
        <taxon>Ditylenchus</taxon>
    </lineage>
</organism>
<keyword evidence="5" id="KW-0808">Transferase</keyword>
<dbReference type="EC" id="2.7.1.31" evidence="3"/>
<reference evidence="12" key="1">
    <citation type="submission" date="2022-11" db="UniProtKB">
        <authorList>
            <consortium name="WormBaseParasite"/>
        </authorList>
    </citation>
    <scope>IDENTIFICATION</scope>
</reference>
<accession>A0A915D6K7</accession>
<evidence type="ECO:0000256" key="5">
    <source>
        <dbReference type="ARBA" id="ARBA00022679"/>
    </source>
</evidence>
<sequence>MRTVIDLCLAAFRFAIQEALPAECVKRNLAFSASSTNLLTINNRSYHLNNNVHIVAFGKAACGMVAGAEAAVGNHLLDGIASVPVGSEIPSGLKTKFLTGALNNLPDAEALENANKIAEFLQKVRAQDQIILFLISGGGSALLPSPIDGIILEEKLEVIRMLATNGADIKQLNLVRSALSKLKGGKLAQMGAPSKMISLIISDVIGDPLQLIASGPTVLDKSDVRTPQQVFDELGVKQKIPQNVAHLLSSSKISPTTEVCESEVDVNNVIVCNNQQVLKLLAQHFQQNGQVYPLIITSTLEGDTSQKKSLDTQSVVELCKKLGVKDNLQIDSTSWKDFKKVVLLFGGETTVKFDALLVGQNCKGGRNQEFVLSTFYTLLKAKKNCSEDCGKYAFFSLGTDGQGIVELILKLVESVS</sequence>
<dbReference type="GO" id="GO:0005524">
    <property type="term" value="F:ATP binding"/>
    <property type="evidence" value="ECO:0007669"/>
    <property type="project" value="UniProtKB-KW"/>
</dbReference>
<dbReference type="PANTHER" id="PTHR12227:SF0">
    <property type="entry name" value="GLYCERATE KINASE"/>
    <property type="match status" value="1"/>
</dbReference>
<evidence type="ECO:0000259" key="9">
    <source>
        <dbReference type="Pfam" id="PF05161"/>
    </source>
</evidence>
<dbReference type="GO" id="GO:0008887">
    <property type="term" value="F:glycerate kinase activity"/>
    <property type="evidence" value="ECO:0007669"/>
    <property type="project" value="UniProtKB-EC"/>
</dbReference>
<protein>
    <recommendedName>
        <fullName evidence="4">Glycerate kinase</fullName>
        <ecNumber evidence="3">2.7.1.31</ecNumber>
    </recommendedName>
</protein>
<name>A0A915D6K7_9BILA</name>
<dbReference type="InterPro" id="IPR007835">
    <property type="entry name" value="MOFRL"/>
</dbReference>
<dbReference type="InterPro" id="IPR037035">
    <property type="entry name" value="GK-like_C_sf"/>
</dbReference>
<dbReference type="PANTHER" id="PTHR12227">
    <property type="entry name" value="GLYCERATE KINASE"/>
    <property type="match status" value="1"/>
</dbReference>
<proteinExistence type="inferred from homology"/>
<evidence type="ECO:0000313" key="12">
    <source>
        <dbReference type="WBParaSite" id="jg15877.1"/>
    </source>
</evidence>
<dbReference type="Gene3D" id="3.40.1480.10">
    <property type="entry name" value="MOFRL domain"/>
    <property type="match status" value="1"/>
</dbReference>
<evidence type="ECO:0000256" key="2">
    <source>
        <dbReference type="ARBA" id="ARBA00005393"/>
    </source>
</evidence>
<evidence type="ECO:0000313" key="11">
    <source>
        <dbReference type="Proteomes" id="UP000887574"/>
    </source>
</evidence>
<evidence type="ECO:0000256" key="3">
    <source>
        <dbReference type="ARBA" id="ARBA00012101"/>
    </source>
</evidence>
<dbReference type="WBParaSite" id="jg15877.1">
    <property type="protein sequence ID" value="jg15877.1"/>
    <property type="gene ID" value="jg15877"/>
</dbReference>
<dbReference type="Pfam" id="PF05161">
    <property type="entry name" value="MOFRL"/>
    <property type="match status" value="1"/>
</dbReference>
<dbReference type="Pfam" id="PF13660">
    <property type="entry name" value="DUF4147"/>
    <property type="match status" value="1"/>
</dbReference>
<dbReference type="Gene3D" id="3.40.50.10180">
    <property type="entry name" value="Glycerate kinase, MOFRL-like N-terminal domain"/>
    <property type="match status" value="1"/>
</dbReference>
<dbReference type="InterPro" id="IPR038614">
    <property type="entry name" value="GK_N_sf"/>
</dbReference>
<dbReference type="InterPro" id="IPR025286">
    <property type="entry name" value="MOFRL_assoc_dom"/>
</dbReference>
<evidence type="ECO:0000256" key="4">
    <source>
        <dbReference type="ARBA" id="ARBA00020720"/>
    </source>
</evidence>
<feature type="domain" description="MOFRL-associated" evidence="10">
    <location>
        <begin position="9"/>
        <end position="248"/>
    </location>
</feature>
<keyword evidence="7" id="KW-0418">Kinase</keyword>
<keyword evidence="6" id="KW-0547">Nucleotide-binding</keyword>
<evidence type="ECO:0000256" key="1">
    <source>
        <dbReference type="ARBA" id="ARBA00000694"/>
    </source>
</evidence>
<comment type="catalytic activity">
    <reaction evidence="1">
        <text>(R)-glycerate + ATP = (2R)-3-phosphoglycerate + ADP + H(+)</text>
        <dbReference type="Rhea" id="RHEA:23516"/>
        <dbReference type="ChEBI" id="CHEBI:15378"/>
        <dbReference type="ChEBI" id="CHEBI:16659"/>
        <dbReference type="ChEBI" id="CHEBI:30616"/>
        <dbReference type="ChEBI" id="CHEBI:58272"/>
        <dbReference type="ChEBI" id="CHEBI:456216"/>
        <dbReference type="EC" id="2.7.1.31"/>
    </reaction>
</comment>
<dbReference type="FunFam" id="3.40.50.10180:FF:000001">
    <property type="entry name" value="Glycerate kinase"/>
    <property type="match status" value="1"/>
</dbReference>
<evidence type="ECO:0000256" key="7">
    <source>
        <dbReference type="ARBA" id="ARBA00022777"/>
    </source>
</evidence>
<evidence type="ECO:0000256" key="6">
    <source>
        <dbReference type="ARBA" id="ARBA00022741"/>
    </source>
</evidence>
<dbReference type="Proteomes" id="UP000887574">
    <property type="component" value="Unplaced"/>
</dbReference>
<evidence type="ECO:0000259" key="10">
    <source>
        <dbReference type="Pfam" id="PF13660"/>
    </source>
</evidence>
<dbReference type="SUPFAM" id="SSF82544">
    <property type="entry name" value="GckA/TtuD-like"/>
    <property type="match status" value="1"/>
</dbReference>
<evidence type="ECO:0000256" key="8">
    <source>
        <dbReference type="ARBA" id="ARBA00022840"/>
    </source>
</evidence>
<dbReference type="AlphaFoldDB" id="A0A915D6K7"/>
<comment type="similarity">
    <text evidence="2">Belongs to the glycerate kinase type-2 family.</text>
</comment>
<keyword evidence="11" id="KW-1185">Reference proteome</keyword>